<evidence type="ECO:0000256" key="7">
    <source>
        <dbReference type="ARBA" id="ARBA00023027"/>
    </source>
</evidence>
<proteinExistence type="inferred from homology"/>
<dbReference type="FunFam" id="3.40.50.720:FF:000039">
    <property type="entry name" value="Alcohol dehydrogenase AdhP"/>
    <property type="match status" value="1"/>
</dbReference>
<evidence type="ECO:0000256" key="4">
    <source>
        <dbReference type="ARBA" id="ARBA00022723"/>
    </source>
</evidence>
<evidence type="ECO:0000259" key="9">
    <source>
        <dbReference type="SMART" id="SM00829"/>
    </source>
</evidence>
<accession>A0A9P8RG84</accession>
<evidence type="ECO:0000313" key="11">
    <source>
        <dbReference type="Proteomes" id="UP000758603"/>
    </source>
</evidence>
<dbReference type="EMBL" id="JAGPXC010000011">
    <property type="protein sequence ID" value="KAH6645282.1"/>
    <property type="molecule type" value="Genomic_DNA"/>
</dbReference>
<dbReference type="Gene3D" id="3.90.180.10">
    <property type="entry name" value="Medium-chain alcohol dehydrogenases, catalytic domain"/>
    <property type="match status" value="1"/>
</dbReference>
<dbReference type="InterPro" id="IPR013154">
    <property type="entry name" value="ADH-like_N"/>
</dbReference>
<organism evidence="10 11">
    <name type="scientific">Truncatella angustata</name>
    <dbReference type="NCBI Taxonomy" id="152316"/>
    <lineage>
        <taxon>Eukaryota</taxon>
        <taxon>Fungi</taxon>
        <taxon>Dikarya</taxon>
        <taxon>Ascomycota</taxon>
        <taxon>Pezizomycotina</taxon>
        <taxon>Sordariomycetes</taxon>
        <taxon>Xylariomycetidae</taxon>
        <taxon>Amphisphaeriales</taxon>
        <taxon>Sporocadaceae</taxon>
        <taxon>Truncatella</taxon>
    </lineage>
</organism>
<evidence type="ECO:0000256" key="8">
    <source>
        <dbReference type="RuleBase" id="RU361277"/>
    </source>
</evidence>
<dbReference type="Pfam" id="PF00107">
    <property type="entry name" value="ADH_zinc_N"/>
    <property type="match status" value="1"/>
</dbReference>
<gene>
    <name evidence="10" type="ORF">BKA67DRAFT_595709</name>
</gene>
<dbReference type="Pfam" id="PF08240">
    <property type="entry name" value="ADH_N"/>
    <property type="match status" value="1"/>
</dbReference>
<keyword evidence="6" id="KW-0560">Oxidoreductase</keyword>
<sequence length="353" mass="37157">MSDLPLTQKVAVVVREGGSGEPFRFEVRSVPVPEIKAWEVLVRLSVSGVCGTDLGLASGHLGPACDIVGHEGVGRVVRLGSGVDPAIIHVGERVGVAWVRDACGKCQPCCELGGETRCTEQLNSGRKIDGTFAQYCVVPARYVLRLPDELDLGDELIAPILCGGVTAYKAIKSCRAVPGDWIVVLGAAGGVGALAVQYGKAMGYRVIAIDLGDERRESCIRQGAEAYLDALSEATPSAVTQVTRGAKAKAVIVTAGSGKAYQSAMEYVAPFGSIVCVGIPPPSQTMNIHPIQLIDSGVSLFGILVGTRTDTREALEFVRRGNVVPAIIPIQLEELEANYKNVATATGKYIITL</sequence>
<evidence type="ECO:0000256" key="6">
    <source>
        <dbReference type="ARBA" id="ARBA00023002"/>
    </source>
</evidence>
<dbReference type="InterPro" id="IPR013149">
    <property type="entry name" value="ADH-like_C"/>
</dbReference>
<name>A0A9P8RG84_9PEZI</name>
<dbReference type="SMART" id="SM00829">
    <property type="entry name" value="PKS_ER"/>
    <property type="match status" value="1"/>
</dbReference>
<protein>
    <recommendedName>
        <fullName evidence="3">alcohol dehydrogenase</fullName>
        <ecNumber evidence="3">1.1.1.1</ecNumber>
    </recommendedName>
</protein>
<dbReference type="InterPro" id="IPR002328">
    <property type="entry name" value="ADH_Zn_CS"/>
</dbReference>
<comment type="similarity">
    <text evidence="2 8">Belongs to the zinc-containing alcohol dehydrogenase family.</text>
</comment>
<dbReference type="SUPFAM" id="SSF50129">
    <property type="entry name" value="GroES-like"/>
    <property type="match status" value="1"/>
</dbReference>
<keyword evidence="11" id="KW-1185">Reference proteome</keyword>
<dbReference type="GO" id="GO:0005737">
    <property type="term" value="C:cytoplasm"/>
    <property type="evidence" value="ECO:0007669"/>
    <property type="project" value="TreeGrafter"/>
</dbReference>
<dbReference type="GO" id="GO:0008270">
    <property type="term" value="F:zinc ion binding"/>
    <property type="evidence" value="ECO:0007669"/>
    <property type="project" value="InterPro"/>
</dbReference>
<dbReference type="InterPro" id="IPR020843">
    <property type="entry name" value="ER"/>
</dbReference>
<comment type="caution">
    <text evidence="10">The sequence shown here is derived from an EMBL/GenBank/DDBJ whole genome shotgun (WGS) entry which is preliminary data.</text>
</comment>
<dbReference type="Gene3D" id="3.40.50.720">
    <property type="entry name" value="NAD(P)-binding Rossmann-like Domain"/>
    <property type="match status" value="1"/>
</dbReference>
<feature type="domain" description="Enoyl reductase (ER)" evidence="9">
    <location>
        <begin position="18"/>
        <end position="351"/>
    </location>
</feature>
<dbReference type="AlphaFoldDB" id="A0A9P8RG84"/>
<keyword evidence="5 8" id="KW-0862">Zinc</keyword>
<dbReference type="OrthoDB" id="1879366at2759"/>
<dbReference type="PANTHER" id="PTHR42940:SF3">
    <property type="entry name" value="ALCOHOL DEHYDROGENASE 1-RELATED"/>
    <property type="match status" value="1"/>
</dbReference>
<dbReference type="InterPro" id="IPR011032">
    <property type="entry name" value="GroES-like_sf"/>
</dbReference>
<reference evidence="10" key="1">
    <citation type="journal article" date="2021" name="Nat. Commun.">
        <title>Genetic determinants of endophytism in the Arabidopsis root mycobiome.</title>
        <authorList>
            <person name="Mesny F."/>
            <person name="Miyauchi S."/>
            <person name="Thiergart T."/>
            <person name="Pickel B."/>
            <person name="Atanasova L."/>
            <person name="Karlsson M."/>
            <person name="Huettel B."/>
            <person name="Barry K.W."/>
            <person name="Haridas S."/>
            <person name="Chen C."/>
            <person name="Bauer D."/>
            <person name="Andreopoulos W."/>
            <person name="Pangilinan J."/>
            <person name="LaButti K."/>
            <person name="Riley R."/>
            <person name="Lipzen A."/>
            <person name="Clum A."/>
            <person name="Drula E."/>
            <person name="Henrissat B."/>
            <person name="Kohler A."/>
            <person name="Grigoriev I.V."/>
            <person name="Martin F.M."/>
            <person name="Hacquard S."/>
        </authorList>
    </citation>
    <scope>NUCLEOTIDE SEQUENCE</scope>
    <source>
        <strain evidence="10">MPI-SDFR-AT-0073</strain>
    </source>
</reference>
<dbReference type="CDD" id="cd08297">
    <property type="entry name" value="CAD3"/>
    <property type="match status" value="1"/>
</dbReference>
<dbReference type="GO" id="GO:0004022">
    <property type="term" value="F:alcohol dehydrogenase (NAD+) activity"/>
    <property type="evidence" value="ECO:0007669"/>
    <property type="project" value="UniProtKB-EC"/>
</dbReference>
<dbReference type="InterPro" id="IPR036291">
    <property type="entry name" value="NAD(P)-bd_dom_sf"/>
</dbReference>
<evidence type="ECO:0000256" key="5">
    <source>
        <dbReference type="ARBA" id="ARBA00022833"/>
    </source>
</evidence>
<evidence type="ECO:0000256" key="1">
    <source>
        <dbReference type="ARBA" id="ARBA00001947"/>
    </source>
</evidence>
<dbReference type="SUPFAM" id="SSF51735">
    <property type="entry name" value="NAD(P)-binding Rossmann-fold domains"/>
    <property type="match status" value="1"/>
</dbReference>
<dbReference type="PROSITE" id="PS00059">
    <property type="entry name" value="ADH_ZINC"/>
    <property type="match status" value="1"/>
</dbReference>
<dbReference type="GeneID" id="70134088"/>
<evidence type="ECO:0000256" key="3">
    <source>
        <dbReference type="ARBA" id="ARBA00013190"/>
    </source>
</evidence>
<comment type="cofactor">
    <cofactor evidence="1 8">
        <name>Zn(2+)</name>
        <dbReference type="ChEBI" id="CHEBI:29105"/>
    </cofactor>
</comment>
<evidence type="ECO:0000256" key="2">
    <source>
        <dbReference type="ARBA" id="ARBA00008072"/>
    </source>
</evidence>
<dbReference type="Proteomes" id="UP000758603">
    <property type="component" value="Unassembled WGS sequence"/>
</dbReference>
<dbReference type="RefSeq" id="XP_045951796.1">
    <property type="nucleotide sequence ID" value="XM_046105197.1"/>
</dbReference>
<keyword evidence="4 8" id="KW-0479">Metal-binding</keyword>
<dbReference type="EC" id="1.1.1.1" evidence="3"/>
<keyword evidence="7" id="KW-0520">NAD</keyword>
<dbReference type="PANTHER" id="PTHR42940">
    <property type="entry name" value="ALCOHOL DEHYDROGENASE 1-RELATED"/>
    <property type="match status" value="1"/>
</dbReference>
<evidence type="ECO:0000313" key="10">
    <source>
        <dbReference type="EMBL" id="KAH6645282.1"/>
    </source>
</evidence>